<dbReference type="PANTHER" id="PTHR11088:SF60">
    <property type="entry name" value="TRNA DIMETHYLALLYLTRANSFERASE"/>
    <property type="match status" value="1"/>
</dbReference>
<sequence>MTNSIDNTLIILLGPTGVGKTELSLRIAEHFGSPIISSDSRQLYKDLPIGTAAPTAEQIARVRHYMVGTLSLTDYYSASNFEEDVMSLLRELHQTHPTVVMTGGSMMYIDAVTKGIDDIPTITPEIRTAIYRQFEEEGLSPILAELKEADPLHYEEVDRNNYKRVIHAVEICRMTGKPYSSFRTNTRKERPFRIIQIGLTRDREELYDRINRRVEQMMADGMLEEARRVYPFRELNSLNTVGYKELFKYLDGEWTLDFAIEKIKRNSRVYARKQMTWFKRDTSIRWFHPDDEKAIMDYLDQQIRTIS</sequence>
<dbReference type="SUPFAM" id="SSF52540">
    <property type="entry name" value="P-loop containing nucleoside triphosphate hydrolases"/>
    <property type="match status" value="2"/>
</dbReference>
<evidence type="ECO:0000313" key="11">
    <source>
        <dbReference type="EMBL" id="OUO03287.1"/>
    </source>
</evidence>
<evidence type="ECO:0000256" key="7">
    <source>
        <dbReference type="ARBA" id="ARBA00022840"/>
    </source>
</evidence>
<comment type="subunit">
    <text evidence="10">Monomer.</text>
</comment>
<dbReference type="EMBL" id="NFIJ01000025">
    <property type="protein sequence ID" value="OUO03287.1"/>
    <property type="molecule type" value="Genomic_DNA"/>
</dbReference>
<evidence type="ECO:0000313" key="12">
    <source>
        <dbReference type="Proteomes" id="UP000195975"/>
    </source>
</evidence>
<gene>
    <name evidence="10" type="primary">miaA</name>
    <name evidence="11" type="ORF">B5F96_16455</name>
</gene>
<evidence type="ECO:0000256" key="1">
    <source>
        <dbReference type="ARBA" id="ARBA00001946"/>
    </source>
</evidence>
<name>A0A9Q5X6J5_9BACT</name>
<dbReference type="GO" id="GO:0052381">
    <property type="term" value="F:tRNA dimethylallyltransferase activity"/>
    <property type="evidence" value="ECO:0007669"/>
    <property type="project" value="UniProtKB-UniRule"/>
</dbReference>
<dbReference type="NCBIfam" id="TIGR00174">
    <property type="entry name" value="miaA"/>
    <property type="match status" value="1"/>
</dbReference>
<evidence type="ECO:0000256" key="6">
    <source>
        <dbReference type="ARBA" id="ARBA00022741"/>
    </source>
</evidence>
<dbReference type="RefSeq" id="WP_008151723.1">
    <property type="nucleotide sequence ID" value="NZ_CAJLBM010000027.1"/>
</dbReference>
<comment type="caution">
    <text evidence="10">Lacks conserved residue(s) required for the propagation of feature annotation.</text>
</comment>
<feature type="binding site" evidence="10">
    <location>
        <begin position="16"/>
        <end position="21"/>
    </location>
    <ligand>
        <name>substrate</name>
    </ligand>
</feature>
<dbReference type="Gene3D" id="1.10.20.140">
    <property type="match status" value="1"/>
</dbReference>
<evidence type="ECO:0000256" key="3">
    <source>
        <dbReference type="ARBA" id="ARBA00005842"/>
    </source>
</evidence>
<dbReference type="Proteomes" id="UP000195975">
    <property type="component" value="Unassembled WGS sequence"/>
</dbReference>
<dbReference type="InterPro" id="IPR001270">
    <property type="entry name" value="ClpA/B"/>
</dbReference>
<dbReference type="PRINTS" id="PR00300">
    <property type="entry name" value="CLPPROTEASEA"/>
</dbReference>
<comment type="similarity">
    <text evidence="3 10">Belongs to the IPP transferase family.</text>
</comment>
<keyword evidence="7 10" id="KW-0067">ATP-binding</keyword>
<evidence type="ECO:0000256" key="2">
    <source>
        <dbReference type="ARBA" id="ARBA00003213"/>
    </source>
</evidence>
<dbReference type="Pfam" id="PF01715">
    <property type="entry name" value="IPPT"/>
    <property type="match status" value="1"/>
</dbReference>
<dbReference type="GO" id="GO:0005524">
    <property type="term" value="F:ATP binding"/>
    <property type="evidence" value="ECO:0007669"/>
    <property type="project" value="UniProtKB-UniRule"/>
</dbReference>
<comment type="function">
    <text evidence="2 10">Catalyzes the transfer of a dimethylallyl group onto the adenine at position 37 in tRNAs that read codons beginning with uridine, leading to the formation of N6-(dimethylallyl)adenosine (i(6)A).</text>
</comment>
<proteinExistence type="inferred from homology"/>
<feature type="site" description="Interaction with substrate tRNA" evidence="10">
    <location>
        <position position="127"/>
    </location>
</feature>
<dbReference type="InterPro" id="IPR027417">
    <property type="entry name" value="P-loop_NTPase"/>
</dbReference>
<comment type="cofactor">
    <cofactor evidence="1 10">
        <name>Mg(2+)</name>
        <dbReference type="ChEBI" id="CHEBI:18420"/>
    </cofactor>
</comment>
<evidence type="ECO:0000256" key="5">
    <source>
        <dbReference type="ARBA" id="ARBA00022694"/>
    </source>
</evidence>
<keyword evidence="5 10" id="KW-0819">tRNA processing</keyword>
<organism evidence="11 12">
    <name type="scientific">Parabacteroides johnsonii</name>
    <dbReference type="NCBI Taxonomy" id="387661"/>
    <lineage>
        <taxon>Bacteria</taxon>
        <taxon>Pseudomonadati</taxon>
        <taxon>Bacteroidota</taxon>
        <taxon>Bacteroidia</taxon>
        <taxon>Bacteroidales</taxon>
        <taxon>Tannerellaceae</taxon>
        <taxon>Parabacteroides</taxon>
    </lineage>
</organism>
<dbReference type="GO" id="GO:0006400">
    <property type="term" value="P:tRNA modification"/>
    <property type="evidence" value="ECO:0007669"/>
    <property type="project" value="TreeGrafter"/>
</dbReference>
<feature type="site" description="Interaction with substrate tRNA" evidence="10">
    <location>
        <position position="105"/>
    </location>
</feature>
<protein>
    <recommendedName>
        <fullName evidence="10">tRNA dimethylallyltransferase</fullName>
        <ecNumber evidence="10">2.5.1.75</ecNumber>
    </recommendedName>
    <alternativeName>
        <fullName evidence="10">Dimethylallyl diphosphate:tRNA dimethylallyltransferase</fullName>
        <shortName evidence="10">DMAPP:tRNA dimethylallyltransferase</shortName>
        <shortName evidence="10">DMATase</shortName>
    </alternativeName>
    <alternativeName>
        <fullName evidence="10">Isopentenyl-diphosphate:tRNA isopentenyltransferase</fullName>
        <shortName evidence="10">IPP transferase</shortName>
        <shortName evidence="10">IPPT</shortName>
        <shortName evidence="10">IPTase</shortName>
    </alternativeName>
</protein>
<evidence type="ECO:0000256" key="8">
    <source>
        <dbReference type="ARBA" id="ARBA00022842"/>
    </source>
</evidence>
<accession>A0A9Q5X6J5</accession>
<comment type="catalytic activity">
    <reaction evidence="9 10">
        <text>adenosine(37) in tRNA + dimethylallyl diphosphate = N(6)-dimethylallyladenosine(37) in tRNA + diphosphate</text>
        <dbReference type="Rhea" id="RHEA:26482"/>
        <dbReference type="Rhea" id="RHEA-COMP:10162"/>
        <dbReference type="Rhea" id="RHEA-COMP:10375"/>
        <dbReference type="ChEBI" id="CHEBI:33019"/>
        <dbReference type="ChEBI" id="CHEBI:57623"/>
        <dbReference type="ChEBI" id="CHEBI:74411"/>
        <dbReference type="ChEBI" id="CHEBI:74415"/>
        <dbReference type="EC" id="2.5.1.75"/>
    </reaction>
</comment>
<dbReference type="EC" id="2.5.1.75" evidence="10"/>
<comment type="caution">
    <text evidence="11">The sequence shown here is derived from an EMBL/GenBank/DDBJ whole genome shotgun (WGS) entry which is preliminary data.</text>
</comment>
<dbReference type="InterPro" id="IPR018022">
    <property type="entry name" value="IPT"/>
</dbReference>
<dbReference type="Gene3D" id="3.40.50.300">
    <property type="entry name" value="P-loop containing nucleotide triphosphate hydrolases"/>
    <property type="match status" value="1"/>
</dbReference>
<dbReference type="InterPro" id="IPR039657">
    <property type="entry name" value="Dimethylallyltransferase"/>
</dbReference>
<evidence type="ECO:0000256" key="4">
    <source>
        <dbReference type="ARBA" id="ARBA00022679"/>
    </source>
</evidence>
<keyword evidence="6 10" id="KW-0547">Nucleotide-binding</keyword>
<dbReference type="AlphaFoldDB" id="A0A9Q5X6J5"/>
<keyword evidence="4 10" id="KW-0808">Transferase</keyword>
<evidence type="ECO:0000256" key="10">
    <source>
        <dbReference type="HAMAP-Rule" id="MF_00185"/>
    </source>
</evidence>
<dbReference type="GeneID" id="93406929"/>
<dbReference type="PANTHER" id="PTHR11088">
    <property type="entry name" value="TRNA DIMETHYLALLYLTRANSFERASE"/>
    <property type="match status" value="1"/>
</dbReference>
<keyword evidence="8 10" id="KW-0460">Magnesium</keyword>
<dbReference type="HAMAP" id="MF_00185">
    <property type="entry name" value="IPP_trans"/>
    <property type="match status" value="1"/>
</dbReference>
<feature type="binding site" evidence="10">
    <location>
        <begin position="14"/>
        <end position="21"/>
    </location>
    <ligand>
        <name>ATP</name>
        <dbReference type="ChEBI" id="CHEBI:30616"/>
    </ligand>
</feature>
<evidence type="ECO:0000256" key="9">
    <source>
        <dbReference type="ARBA" id="ARBA00049563"/>
    </source>
</evidence>
<feature type="region of interest" description="Interaction with substrate tRNA" evidence="10">
    <location>
        <begin position="39"/>
        <end position="42"/>
    </location>
</feature>
<reference evidence="12" key="1">
    <citation type="submission" date="2017-04" db="EMBL/GenBank/DDBJ databases">
        <title>Function of individual gut microbiota members based on whole genome sequencing of pure cultures obtained from chicken caecum.</title>
        <authorList>
            <person name="Medvecky M."/>
            <person name="Cejkova D."/>
            <person name="Polansky O."/>
            <person name="Karasova D."/>
            <person name="Kubasova T."/>
            <person name="Cizek A."/>
            <person name="Rychlik I."/>
        </authorList>
    </citation>
    <scope>NUCLEOTIDE SEQUENCE [LARGE SCALE GENOMIC DNA]</scope>
    <source>
        <strain evidence="12">An42</strain>
    </source>
</reference>